<name>W2TVJ8_NECAM</name>
<dbReference type="AlphaFoldDB" id="W2TVJ8"/>
<dbReference type="EMBL" id="KI657809">
    <property type="protein sequence ID" value="ETN85091.1"/>
    <property type="molecule type" value="Genomic_DNA"/>
</dbReference>
<reference evidence="2" key="1">
    <citation type="journal article" date="2014" name="Nat. Genet.">
        <title>Genome of the human hookworm Necator americanus.</title>
        <authorList>
            <person name="Tang Y.T."/>
            <person name="Gao X."/>
            <person name="Rosa B.A."/>
            <person name="Abubucker S."/>
            <person name="Hallsworth-Pepin K."/>
            <person name="Martin J."/>
            <person name="Tyagi R."/>
            <person name="Heizer E."/>
            <person name="Zhang X."/>
            <person name="Bhonagiri-Palsikar V."/>
            <person name="Minx P."/>
            <person name="Warren W.C."/>
            <person name="Wang Q."/>
            <person name="Zhan B."/>
            <person name="Hotez P.J."/>
            <person name="Sternberg P.W."/>
            <person name="Dougall A."/>
            <person name="Gaze S.T."/>
            <person name="Mulvenna J."/>
            <person name="Sotillo J."/>
            <person name="Ranganathan S."/>
            <person name="Rabelo E.M."/>
            <person name="Wilson R.K."/>
            <person name="Felgner P.L."/>
            <person name="Bethony J."/>
            <person name="Hawdon J.M."/>
            <person name="Gasser R.B."/>
            <person name="Loukas A."/>
            <person name="Mitreva M."/>
        </authorList>
    </citation>
    <scope>NUCLEOTIDE SEQUENCE [LARGE SCALE GENOMIC DNA]</scope>
</reference>
<evidence type="ECO:0000313" key="2">
    <source>
        <dbReference type="Proteomes" id="UP000053676"/>
    </source>
</evidence>
<proteinExistence type="predicted"/>
<accession>W2TVJ8</accession>
<gene>
    <name evidence="1" type="ORF">NECAME_16913</name>
</gene>
<evidence type="ECO:0000313" key="1">
    <source>
        <dbReference type="EMBL" id="ETN85091.1"/>
    </source>
</evidence>
<keyword evidence="2" id="KW-1185">Reference proteome</keyword>
<dbReference type="Proteomes" id="UP000053676">
    <property type="component" value="Unassembled WGS sequence"/>
</dbReference>
<sequence>MDRMRWSWLAGVERQALPGDPRRMIRIVGECPAAGKFDRKDKNRELEKKALLRLEWYSRKSHAKAGME</sequence>
<dbReference type="KEGG" id="nai:NECAME_16913"/>
<protein>
    <submittedName>
        <fullName evidence="1">Uncharacterized protein</fullName>
    </submittedName>
</protein>
<organism evidence="1 2">
    <name type="scientific">Necator americanus</name>
    <name type="common">Human hookworm</name>
    <dbReference type="NCBI Taxonomy" id="51031"/>
    <lineage>
        <taxon>Eukaryota</taxon>
        <taxon>Metazoa</taxon>
        <taxon>Ecdysozoa</taxon>
        <taxon>Nematoda</taxon>
        <taxon>Chromadorea</taxon>
        <taxon>Rhabditida</taxon>
        <taxon>Rhabditina</taxon>
        <taxon>Rhabditomorpha</taxon>
        <taxon>Strongyloidea</taxon>
        <taxon>Ancylostomatidae</taxon>
        <taxon>Bunostominae</taxon>
        <taxon>Necator</taxon>
    </lineage>
</organism>